<keyword evidence="10" id="KW-1208">Phospholipid metabolism</keyword>
<keyword evidence="9 13" id="KW-0456">Lyase</keyword>
<dbReference type="AlphaFoldDB" id="A0A4Y7WIJ8"/>
<reference evidence="13 14" key="1">
    <citation type="submission" date="2019-03" db="EMBL/GenBank/DDBJ databases">
        <authorList>
            <person name="Liu G."/>
        </authorList>
    </citation>
    <scope>NUCLEOTIDE SEQUENCE [LARGE SCALE GENOMIC DNA]</scope>
    <source>
        <strain evidence="13 14">DSM 19099</strain>
    </source>
</reference>
<gene>
    <name evidence="13" type="ORF">E2L03_13345</name>
</gene>
<evidence type="ECO:0000313" key="13">
    <source>
        <dbReference type="EMBL" id="TES48112.1"/>
    </source>
</evidence>
<dbReference type="Pfam" id="PF02666">
    <property type="entry name" value="PS_Dcarbxylase"/>
    <property type="match status" value="1"/>
</dbReference>
<protein>
    <recommendedName>
        <fullName evidence="3">phosphatidylserine decarboxylase</fullName>
        <ecNumber evidence="3">4.1.1.65</ecNumber>
    </recommendedName>
</protein>
<accession>A0A4Y7WIJ8</accession>
<dbReference type="NCBIfam" id="NF002853">
    <property type="entry name" value="PRK03140.1"/>
    <property type="match status" value="1"/>
</dbReference>
<dbReference type="Proteomes" id="UP000298210">
    <property type="component" value="Unassembled WGS sequence"/>
</dbReference>
<dbReference type="InterPro" id="IPR003817">
    <property type="entry name" value="PS_Dcarbxylase"/>
</dbReference>
<dbReference type="EC" id="4.1.1.65" evidence="3"/>
<comment type="pathway">
    <text evidence="2">Lipid metabolism.</text>
</comment>
<evidence type="ECO:0000256" key="5">
    <source>
        <dbReference type="ARBA" id="ARBA00022793"/>
    </source>
</evidence>
<keyword evidence="7" id="KW-0865">Zymogen</keyword>
<name>A0A4Y7WIJ8_9BACI</name>
<keyword evidence="8" id="KW-0594">Phospholipid biosynthesis</keyword>
<evidence type="ECO:0000256" key="11">
    <source>
        <dbReference type="ARBA" id="ARBA00023317"/>
    </source>
</evidence>
<dbReference type="GO" id="GO:0006646">
    <property type="term" value="P:phosphatidylethanolamine biosynthetic process"/>
    <property type="evidence" value="ECO:0007669"/>
    <property type="project" value="UniProtKB-UniPathway"/>
</dbReference>
<dbReference type="GO" id="GO:0004609">
    <property type="term" value="F:phosphatidylserine decarboxylase activity"/>
    <property type="evidence" value="ECO:0007669"/>
    <property type="project" value="UniProtKB-EC"/>
</dbReference>
<evidence type="ECO:0000256" key="10">
    <source>
        <dbReference type="ARBA" id="ARBA00023264"/>
    </source>
</evidence>
<evidence type="ECO:0000256" key="8">
    <source>
        <dbReference type="ARBA" id="ARBA00023209"/>
    </source>
</evidence>
<dbReference type="InterPro" id="IPR033177">
    <property type="entry name" value="PSD-B"/>
</dbReference>
<keyword evidence="5" id="KW-0210">Decarboxylase</keyword>
<comment type="cofactor">
    <cofactor evidence="1">
        <name>pyruvate</name>
        <dbReference type="ChEBI" id="CHEBI:15361"/>
    </cofactor>
</comment>
<organism evidence="13 14">
    <name type="scientific">Shouchella lehensis</name>
    <dbReference type="NCBI Taxonomy" id="300825"/>
    <lineage>
        <taxon>Bacteria</taxon>
        <taxon>Bacillati</taxon>
        <taxon>Bacillota</taxon>
        <taxon>Bacilli</taxon>
        <taxon>Bacillales</taxon>
        <taxon>Bacillaceae</taxon>
        <taxon>Shouchella</taxon>
    </lineage>
</organism>
<keyword evidence="6" id="KW-0443">Lipid metabolism</keyword>
<comment type="pathway">
    <text evidence="12">Phospholipid metabolism; phosphatidylethanolamine biosynthesis.</text>
</comment>
<evidence type="ECO:0000256" key="6">
    <source>
        <dbReference type="ARBA" id="ARBA00023098"/>
    </source>
</evidence>
<dbReference type="UniPathway" id="UPA00558"/>
<dbReference type="RefSeq" id="WP_134259387.1">
    <property type="nucleotide sequence ID" value="NZ_LDIM01000014.1"/>
</dbReference>
<keyword evidence="11" id="KW-0670">Pyruvate</keyword>
<dbReference type="NCBIfam" id="TIGR00163">
    <property type="entry name" value="PS_decarb"/>
    <property type="match status" value="1"/>
</dbReference>
<evidence type="ECO:0000256" key="1">
    <source>
        <dbReference type="ARBA" id="ARBA00001928"/>
    </source>
</evidence>
<dbReference type="PANTHER" id="PTHR10067:SF6">
    <property type="entry name" value="PHOSPHATIDYLSERINE DECARBOXYLASE PROENZYME, MITOCHONDRIAL"/>
    <property type="match status" value="1"/>
</dbReference>
<keyword evidence="4" id="KW-0444">Lipid biosynthesis</keyword>
<evidence type="ECO:0000256" key="12">
    <source>
        <dbReference type="ARBA" id="ARBA00024326"/>
    </source>
</evidence>
<evidence type="ECO:0000256" key="7">
    <source>
        <dbReference type="ARBA" id="ARBA00023145"/>
    </source>
</evidence>
<evidence type="ECO:0000256" key="3">
    <source>
        <dbReference type="ARBA" id="ARBA00012243"/>
    </source>
</evidence>
<dbReference type="PANTHER" id="PTHR10067">
    <property type="entry name" value="PHOSPHATIDYLSERINE DECARBOXYLASE"/>
    <property type="match status" value="1"/>
</dbReference>
<evidence type="ECO:0000256" key="4">
    <source>
        <dbReference type="ARBA" id="ARBA00022516"/>
    </source>
</evidence>
<evidence type="ECO:0000256" key="2">
    <source>
        <dbReference type="ARBA" id="ARBA00005189"/>
    </source>
</evidence>
<comment type="caution">
    <text evidence="13">The sequence shown here is derived from an EMBL/GenBank/DDBJ whole genome shotgun (WGS) entry which is preliminary data.</text>
</comment>
<dbReference type="EMBL" id="SNUX01000003">
    <property type="protein sequence ID" value="TES48112.1"/>
    <property type="molecule type" value="Genomic_DNA"/>
</dbReference>
<sequence length="265" mass="30249">MKRKIFQMSVELTNHKWSSALIKRFTMSRLSKPFIPLFIKTYKINVEEAVRPYAEHKSLHSFFTRQIKMAKRPIDQSAKSVVSPVDGRCEETGTINEETSFIVKGQTYKIGEMLQSKEKASDYNGGMYVILYLSPQDYHRIHSPFNCVCTETVSLGDRSYPVNETGLKYGVKPLSHNYRTVNYLQAENVTTAMIEVGAMNINTIVRTKSDPQWTKGEEVGYFSFGSTVILLFKKDTFTLELSSNKVKVGERIGLLHIEKPPLDIK</sequence>
<evidence type="ECO:0000256" key="9">
    <source>
        <dbReference type="ARBA" id="ARBA00023239"/>
    </source>
</evidence>
<evidence type="ECO:0000313" key="14">
    <source>
        <dbReference type="Proteomes" id="UP000298210"/>
    </source>
</evidence>
<proteinExistence type="predicted"/>